<name>A0AAV7DT43_ARIFI</name>
<dbReference type="EMBL" id="JAINDJ010000008">
    <property type="protein sequence ID" value="KAG9439755.1"/>
    <property type="molecule type" value="Genomic_DNA"/>
</dbReference>
<feature type="region of interest" description="Disordered" evidence="6">
    <location>
        <begin position="58"/>
        <end position="141"/>
    </location>
</feature>
<dbReference type="Proteomes" id="UP000825729">
    <property type="component" value="Unassembled WGS sequence"/>
</dbReference>
<feature type="compositionally biased region" description="Low complexity" evidence="6">
    <location>
        <begin position="280"/>
        <end position="300"/>
    </location>
</feature>
<feature type="compositionally biased region" description="Basic and acidic residues" evidence="6">
    <location>
        <begin position="112"/>
        <end position="125"/>
    </location>
</feature>
<gene>
    <name evidence="8" type="ORF">H6P81_019920</name>
</gene>
<reference evidence="8 9" key="1">
    <citation type="submission" date="2021-07" db="EMBL/GenBank/DDBJ databases">
        <title>The Aristolochia fimbriata genome: insights into angiosperm evolution, floral development and chemical biosynthesis.</title>
        <authorList>
            <person name="Jiao Y."/>
        </authorList>
    </citation>
    <scope>NUCLEOTIDE SEQUENCE [LARGE SCALE GENOMIC DNA]</scope>
    <source>
        <strain evidence="8">IBCAS-2021</strain>
        <tissue evidence="8">Leaf</tissue>
    </source>
</reference>
<feature type="domain" description="WRKY" evidence="7">
    <location>
        <begin position="150"/>
        <end position="215"/>
    </location>
</feature>
<dbReference type="InterPro" id="IPR036576">
    <property type="entry name" value="WRKY_dom_sf"/>
</dbReference>
<dbReference type="GO" id="GO:0003700">
    <property type="term" value="F:DNA-binding transcription factor activity"/>
    <property type="evidence" value="ECO:0007669"/>
    <property type="project" value="InterPro"/>
</dbReference>
<accession>A0AAV7DT43</accession>
<dbReference type="Pfam" id="PF03106">
    <property type="entry name" value="WRKY"/>
    <property type="match status" value="1"/>
</dbReference>
<evidence type="ECO:0000256" key="6">
    <source>
        <dbReference type="SAM" id="MobiDB-lite"/>
    </source>
</evidence>
<evidence type="ECO:0000313" key="9">
    <source>
        <dbReference type="Proteomes" id="UP000825729"/>
    </source>
</evidence>
<dbReference type="SUPFAM" id="SSF118290">
    <property type="entry name" value="WRKY DNA-binding domain"/>
    <property type="match status" value="1"/>
</dbReference>
<keyword evidence="4" id="KW-0804">Transcription</keyword>
<comment type="subcellular location">
    <subcellularLocation>
        <location evidence="1">Nucleus</location>
    </subcellularLocation>
</comment>
<dbReference type="PROSITE" id="PS50811">
    <property type="entry name" value="WRKY"/>
    <property type="match status" value="1"/>
</dbReference>
<evidence type="ECO:0000256" key="5">
    <source>
        <dbReference type="ARBA" id="ARBA00023242"/>
    </source>
</evidence>
<keyword evidence="3" id="KW-0238">DNA-binding</keyword>
<dbReference type="PANTHER" id="PTHR31221:SF334">
    <property type="entry name" value="WRKY TRANSCRIPTION FACTOR 57-RELATED"/>
    <property type="match status" value="1"/>
</dbReference>
<dbReference type="SMART" id="SM00774">
    <property type="entry name" value="WRKY"/>
    <property type="match status" value="1"/>
</dbReference>
<comment type="caution">
    <text evidence="8">The sequence shown here is derived from an EMBL/GenBank/DDBJ whole genome shotgun (WGS) entry which is preliminary data.</text>
</comment>
<dbReference type="InterPro" id="IPR044810">
    <property type="entry name" value="WRKY_plant"/>
</dbReference>
<keyword evidence="2" id="KW-0805">Transcription regulation</keyword>
<feature type="compositionally biased region" description="Polar residues" evidence="6">
    <location>
        <begin position="84"/>
        <end position="96"/>
    </location>
</feature>
<evidence type="ECO:0000256" key="4">
    <source>
        <dbReference type="ARBA" id="ARBA00023163"/>
    </source>
</evidence>
<dbReference type="GO" id="GO:0043565">
    <property type="term" value="F:sequence-specific DNA binding"/>
    <property type="evidence" value="ECO:0007669"/>
    <property type="project" value="InterPro"/>
</dbReference>
<protein>
    <recommendedName>
        <fullName evidence="7">WRKY domain-containing protein</fullName>
    </recommendedName>
</protein>
<evidence type="ECO:0000256" key="1">
    <source>
        <dbReference type="ARBA" id="ARBA00004123"/>
    </source>
</evidence>
<evidence type="ECO:0000256" key="3">
    <source>
        <dbReference type="ARBA" id="ARBA00023125"/>
    </source>
</evidence>
<organism evidence="8 9">
    <name type="scientific">Aristolochia fimbriata</name>
    <name type="common">White veined hardy Dutchman's pipe vine</name>
    <dbReference type="NCBI Taxonomy" id="158543"/>
    <lineage>
        <taxon>Eukaryota</taxon>
        <taxon>Viridiplantae</taxon>
        <taxon>Streptophyta</taxon>
        <taxon>Embryophyta</taxon>
        <taxon>Tracheophyta</taxon>
        <taxon>Spermatophyta</taxon>
        <taxon>Magnoliopsida</taxon>
        <taxon>Magnoliidae</taxon>
        <taxon>Piperales</taxon>
        <taxon>Aristolochiaceae</taxon>
        <taxon>Aristolochia</taxon>
    </lineage>
</organism>
<keyword evidence="5" id="KW-0539">Nucleus</keyword>
<keyword evidence="9" id="KW-1185">Reference proteome</keyword>
<feature type="region of interest" description="Disordered" evidence="6">
    <location>
        <begin position="280"/>
        <end position="310"/>
    </location>
</feature>
<dbReference type="AlphaFoldDB" id="A0AAV7DT43"/>
<evidence type="ECO:0000259" key="7">
    <source>
        <dbReference type="PROSITE" id="PS50811"/>
    </source>
</evidence>
<dbReference type="GO" id="GO:0005634">
    <property type="term" value="C:nucleus"/>
    <property type="evidence" value="ECO:0007669"/>
    <property type="project" value="UniProtKB-SubCell"/>
</dbReference>
<dbReference type="PANTHER" id="PTHR31221">
    <property type="entry name" value="WRKY TRANSCRIPTION FACTOR PROTEIN 1-RELATED"/>
    <property type="match status" value="1"/>
</dbReference>
<evidence type="ECO:0000313" key="8">
    <source>
        <dbReference type="EMBL" id="KAG9439755.1"/>
    </source>
</evidence>
<feature type="region of interest" description="Disordered" evidence="6">
    <location>
        <begin position="1"/>
        <end position="24"/>
    </location>
</feature>
<dbReference type="InterPro" id="IPR003657">
    <property type="entry name" value="WRKY_dom"/>
</dbReference>
<proteinExistence type="predicted"/>
<dbReference type="FunFam" id="2.20.25.80:FF:000003">
    <property type="entry name" value="WRKY transcription factor 57"/>
    <property type="match status" value="1"/>
</dbReference>
<evidence type="ECO:0000256" key="2">
    <source>
        <dbReference type="ARBA" id="ARBA00023015"/>
    </source>
</evidence>
<sequence>MYDMEEKEGRSGWTFSGDADGGTVNLSEYMFDERERSILNEFGWNNILPSTEYCEDGIPALDPSTRDFHGSSGLAETHGKPESRSQAAVASPSTAKSGDAAPSVSSSSSDEPMEKPPEPDHDKSAEIANKSKKKGQKRVRLPRFAFMTKSEVDHLEDGYRWRKYGQKAVKNSPYPRSYYRCTNSKCSVKKRVERSCEDPTIVITTYEGQHCHHTVGFSRGIASSATTPHESMYAAQLSASTSSINPFHFPAASRQLIRVSDPINTNIVTTTQQYSSFHMRYSSSSHDQAGHARAASADHAPQMPTDDGLLDDVVPAGALMRAQQMRTSTRFEGP</sequence>
<feature type="compositionally biased region" description="Basic residues" evidence="6">
    <location>
        <begin position="130"/>
        <end position="141"/>
    </location>
</feature>
<dbReference type="Gene3D" id="2.20.25.80">
    <property type="entry name" value="WRKY domain"/>
    <property type="match status" value="1"/>
</dbReference>